<dbReference type="AlphaFoldDB" id="A0A1I8ECT2"/>
<dbReference type="STRING" id="6293.A0A1I8ECT2"/>
<name>A0A1I8ECT2_WUCBA</name>
<organism evidence="1">
    <name type="scientific">Wuchereria bancrofti</name>
    <dbReference type="NCBI Taxonomy" id="6293"/>
    <lineage>
        <taxon>Eukaryota</taxon>
        <taxon>Metazoa</taxon>
        <taxon>Ecdysozoa</taxon>
        <taxon>Nematoda</taxon>
        <taxon>Chromadorea</taxon>
        <taxon>Rhabditida</taxon>
        <taxon>Spirurina</taxon>
        <taxon>Spiruromorpha</taxon>
        <taxon>Filarioidea</taxon>
        <taxon>Onchocercidae</taxon>
        <taxon>Wuchereria</taxon>
    </lineage>
</organism>
<proteinExistence type="predicted"/>
<accession>A0A1I8ECT2</accession>
<evidence type="ECO:0000313" key="1">
    <source>
        <dbReference type="WBParaSite" id="maker-PairedContig_1442-snap-gene-0.3-mRNA-1"/>
    </source>
</evidence>
<dbReference type="WBParaSite" id="maker-PairedContig_1442-snap-gene-0.3-mRNA-1">
    <property type="protein sequence ID" value="maker-PairedContig_1442-snap-gene-0.3-mRNA-1"/>
    <property type="gene ID" value="maker-PairedContig_1442-snap-gene-0.3"/>
</dbReference>
<sequence length="128" mass="15276">MENESISENLKYSSNRAIVSQKKIKEVRARQKSEAPQNSAYCFRHYSRARQITFINELAVSKSAATNRRRKWFEIHPWPKSPVGEDDSTEYFKRRFGIKNFIVLKDIMEYRLIKRVRKFKLIEKTSSI</sequence>
<protein>
    <submittedName>
        <fullName evidence="1">Uncharacterized protein</fullName>
    </submittedName>
</protein>
<reference evidence="1" key="1">
    <citation type="submission" date="2016-11" db="UniProtKB">
        <authorList>
            <consortium name="WormBaseParasite"/>
        </authorList>
    </citation>
    <scope>IDENTIFICATION</scope>
    <source>
        <strain evidence="1">pt0022</strain>
    </source>
</reference>